<dbReference type="EMBL" id="AP014924">
    <property type="protein sequence ID" value="BAS28842.1"/>
    <property type="molecule type" value="Genomic_DNA"/>
</dbReference>
<dbReference type="PANTHER" id="PTHR32481">
    <property type="entry name" value="AMINOPEPTIDASE"/>
    <property type="match status" value="1"/>
</dbReference>
<dbReference type="PIRSF" id="PIRSF001123">
    <property type="entry name" value="PepA_GA"/>
    <property type="match status" value="1"/>
</dbReference>
<keyword evidence="3" id="KW-0645">Protease</keyword>
<comment type="similarity">
    <text evidence="1 6">Belongs to the peptidase M42 family.</text>
</comment>
<evidence type="ECO:0000313" key="10">
    <source>
        <dbReference type="EMBL" id="BAS28842.1"/>
    </source>
</evidence>
<dbReference type="KEGG" id="lpil:LIP_3013"/>
<dbReference type="GO" id="GO:0046872">
    <property type="term" value="F:metal ion binding"/>
    <property type="evidence" value="ECO:0007669"/>
    <property type="project" value="UniProtKB-UniRule"/>
</dbReference>
<evidence type="ECO:0000256" key="6">
    <source>
        <dbReference type="PIRNR" id="PIRNR001123"/>
    </source>
</evidence>
<dbReference type="InterPro" id="IPR008007">
    <property type="entry name" value="Peptidase_M42"/>
</dbReference>
<evidence type="ECO:0000256" key="5">
    <source>
        <dbReference type="ARBA" id="ARBA00022801"/>
    </source>
</evidence>
<keyword evidence="2 10" id="KW-0031">Aminopeptidase</keyword>
<evidence type="ECO:0000313" key="11">
    <source>
        <dbReference type="Proteomes" id="UP000065807"/>
    </source>
</evidence>
<feature type="binding site" evidence="8">
    <location>
        <position position="166"/>
    </location>
    <ligand>
        <name>Zn(2+)</name>
        <dbReference type="ChEBI" id="CHEBI:29105"/>
        <label>2</label>
    </ligand>
</feature>
<dbReference type="Gene3D" id="3.40.630.10">
    <property type="entry name" value="Zn peptidases"/>
    <property type="match status" value="1"/>
</dbReference>
<dbReference type="SUPFAM" id="SSF101821">
    <property type="entry name" value="Aminopeptidase/glucanase lid domain"/>
    <property type="match status" value="1"/>
</dbReference>
<evidence type="ECO:0000256" key="4">
    <source>
        <dbReference type="ARBA" id="ARBA00022723"/>
    </source>
</evidence>
<organism evidence="10 11">
    <name type="scientific">Limnochorda pilosa</name>
    <dbReference type="NCBI Taxonomy" id="1555112"/>
    <lineage>
        <taxon>Bacteria</taxon>
        <taxon>Bacillati</taxon>
        <taxon>Bacillota</taxon>
        <taxon>Limnochordia</taxon>
        <taxon>Limnochordales</taxon>
        <taxon>Limnochordaceae</taxon>
        <taxon>Limnochorda</taxon>
    </lineage>
</organism>
<protein>
    <submittedName>
        <fullName evidence="10">Aminopeptidase</fullName>
    </submittedName>
</protein>
<dbReference type="GO" id="GO:0004177">
    <property type="term" value="F:aminopeptidase activity"/>
    <property type="evidence" value="ECO:0007669"/>
    <property type="project" value="UniProtKB-UniRule"/>
</dbReference>
<feature type="binding site" evidence="8">
    <location>
        <position position="305"/>
    </location>
    <ligand>
        <name>Zn(2+)</name>
        <dbReference type="ChEBI" id="CHEBI:29105"/>
        <label>2</label>
    </ligand>
</feature>
<accession>A0A0K2SPB3</accession>
<evidence type="ECO:0000256" key="1">
    <source>
        <dbReference type="ARBA" id="ARBA00006272"/>
    </source>
</evidence>
<dbReference type="STRING" id="1555112.LIP_3013"/>
<feature type="binding site" evidence="8">
    <location>
        <position position="63"/>
    </location>
    <ligand>
        <name>Zn(2+)</name>
        <dbReference type="ChEBI" id="CHEBI:29105"/>
        <label>1</label>
    </ligand>
</feature>
<reference evidence="11" key="2">
    <citation type="journal article" date="2016" name="Int. J. Syst. Evol. Microbiol.">
        <title>Complete genome sequence and cell structure of Limnochorda pilosa, a Gram-negative spore-former within the phylum Firmicutes.</title>
        <authorList>
            <person name="Watanabe M."/>
            <person name="Kojima H."/>
            <person name="Fukui M."/>
        </authorList>
    </citation>
    <scope>NUCLEOTIDE SEQUENCE [LARGE SCALE GENOMIC DNA]</scope>
    <source>
        <strain evidence="11">HC45</strain>
    </source>
</reference>
<keyword evidence="11" id="KW-1185">Reference proteome</keyword>
<dbReference type="SUPFAM" id="SSF53187">
    <property type="entry name" value="Zn-dependent exopeptidases"/>
    <property type="match status" value="1"/>
</dbReference>
<feature type="active site" description="Proton acceptor" evidence="7">
    <location>
        <position position="196"/>
    </location>
</feature>
<feature type="binding site" evidence="8">
    <location>
        <position position="197"/>
    </location>
    <ligand>
        <name>Zn(2+)</name>
        <dbReference type="ChEBI" id="CHEBI:29105"/>
        <label>2</label>
    </ligand>
</feature>
<feature type="binding site" evidence="8">
    <location>
        <position position="166"/>
    </location>
    <ligand>
        <name>Zn(2+)</name>
        <dbReference type="ChEBI" id="CHEBI:29105"/>
        <label>1</label>
    </ligand>
</feature>
<evidence type="ECO:0000256" key="9">
    <source>
        <dbReference type="SAM" id="MobiDB-lite"/>
    </source>
</evidence>
<gene>
    <name evidence="10" type="ORF">LIP_3013</name>
</gene>
<dbReference type="CDD" id="cd05656">
    <property type="entry name" value="M42_Frv"/>
    <property type="match status" value="1"/>
</dbReference>
<dbReference type="PANTHER" id="PTHR32481:SF0">
    <property type="entry name" value="AMINOPEPTIDASE YPDE-RELATED"/>
    <property type="match status" value="1"/>
</dbReference>
<name>A0A0K2SPB3_LIMPI</name>
<dbReference type="AlphaFoldDB" id="A0A0K2SPB3"/>
<dbReference type="InterPro" id="IPR023367">
    <property type="entry name" value="Peptidase_M42_dom2"/>
</dbReference>
<proteinExistence type="inferred from homology"/>
<feature type="binding site" evidence="8">
    <location>
        <position position="219"/>
    </location>
    <ligand>
        <name>Zn(2+)</name>
        <dbReference type="ChEBI" id="CHEBI:29105"/>
        <label>1</label>
    </ligand>
</feature>
<evidence type="ECO:0000256" key="7">
    <source>
        <dbReference type="PIRSR" id="PIRSR001123-1"/>
    </source>
</evidence>
<reference evidence="11" key="1">
    <citation type="submission" date="2015-07" db="EMBL/GenBank/DDBJ databases">
        <title>Complete genome sequence and phylogenetic analysis of Limnochorda pilosa.</title>
        <authorList>
            <person name="Watanabe M."/>
            <person name="Kojima H."/>
            <person name="Fukui M."/>
        </authorList>
    </citation>
    <scope>NUCLEOTIDE SEQUENCE [LARGE SCALE GENOMIC DNA]</scope>
    <source>
        <strain evidence="11">HC45</strain>
    </source>
</reference>
<dbReference type="Pfam" id="PF05343">
    <property type="entry name" value="Peptidase_M42"/>
    <property type="match status" value="1"/>
</dbReference>
<dbReference type="Proteomes" id="UP000065807">
    <property type="component" value="Chromosome"/>
</dbReference>
<evidence type="ECO:0000256" key="8">
    <source>
        <dbReference type="PIRSR" id="PIRSR001123-2"/>
    </source>
</evidence>
<evidence type="ECO:0000256" key="2">
    <source>
        <dbReference type="ARBA" id="ARBA00022438"/>
    </source>
</evidence>
<sequence length="333" mass="35204">MKETFRKLSETMGPSGAEGEVRRVLEEELRGRVDRLETDALGNLYAIREPGGPGGLTVMLDAHTDEIGLVVTYIEEEGFLRVAPIGGVSPQVALGQRVRFAGGAEGSVAADYLEEIKDLELSHLLVDIGASSRSEAAARVQVGEAGVFVRPVAEAGEHRLIAKAADDRAGCAVLVETLKALDGSPHRVVAVFAVQEEVGLRGARTAAFRVQPDLAVAVDVTPTGDTPKAPKRAVELGKGPAVKAMDRSVIAHPAVRRLLTETAREAGIPYQVEVLTAGGTDAGPIHTSRNGVPTGAVSIPCRHLHTPAEMVDLRDMEGAKELLLAVLRRPVLL</sequence>
<keyword evidence="4 8" id="KW-0479">Metal-binding</keyword>
<dbReference type="GO" id="GO:0006508">
    <property type="term" value="P:proteolysis"/>
    <property type="evidence" value="ECO:0007669"/>
    <property type="project" value="UniProtKB-KW"/>
</dbReference>
<keyword evidence="5" id="KW-0378">Hydrolase</keyword>
<dbReference type="InterPro" id="IPR051464">
    <property type="entry name" value="Peptidase_M42_aminopept"/>
</dbReference>
<evidence type="ECO:0000256" key="3">
    <source>
        <dbReference type="ARBA" id="ARBA00022670"/>
    </source>
</evidence>
<dbReference type="Gene3D" id="2.40.30.40">
    <property type="entry name" value="Peptidase M42, domain 2"/>
    <property type="match status" value="1"/>
</dbReference>
<comment type="cofactor">
    <cofactor evidence="8">
        <name>a divalent metal cation</name>
        <dbReference type="ChEBI" id="CHEBI:60240"/>
    </cofactor>
    <text evidence="8">Binds 2 divalent metal cations per subunit.</text>
</comment>
<feature type="region of interest" description="Disordered" evidence="9">
    <location>
        <begin position="1"/>
        <end position="20"/>
    </location>
</feature>